<dbReference type="PANTHER" id="PTHR42852">
    <property type="entry name" value="THIOL:DISULFIDE INTERCHANGE PROTEIN DSBE"/>
    <property type="match status" value="1"/>
</dbReference>
<evidence type="ECO:0000259" key="1">
    <source>
        <dbReference type="PROSITE" id="PS51352"/>
    </source>
</evidence>
<protein>
    <submittedName>
        <fullName evidence="2">Alkyl hydroperoxide reductase/ Thiol specific antioxidant/ Mal allergen</fullName>
    </submittedName>
</protein>
<evidence type="ECO:0000313" key="3">
    <source>
        <dbReference type="Proteomes" id="UP000008631"/>
    </source>
</evidence>
<dbReference type="SUPFAM" id="SSF52833">
    <property type="entry name" value="Thioredoxin-like"/>
    <property type="match status" value="1"/>
</dbReference>
<name>E8R1P3_ISOPI</name>
<dbReference type="GO" id="GO:0006950">
    <property type="term" value="P:response to stress"/>
    <property type="evidence" value="ECO:0007669"/>
    <property type="project" value="UniProtKB-ARBA"/>
</dbReference>
<gene>
    <name evidence="2" type="ordered locus">Isop_2896</name>
</gene>
<reference key="1">
    <citation type="submission" date="2010-11" db="EMBL/GenBank/DDBJ databases">
        <title>The complete sequence of chromosome of Isophaera pallida ATCC 43644.</title>
        <authorList>
            <consortium name="US DOE Joint Genome Institute (JGI-PGF)"/>
            <person name="Lucas S."/>
            <person name="Copeland A."/>
            <person name="Lapidus A."/>
            <person name="Bruce D."/>
            <person name="Goodwin L."/>
            <person name="Pitluck S."/>
            <person name="Kyrpides N."/>
            <person name="Mavromatis K."/>
            <person name="Pagani I."/>
            <person name="Ivanova N."/>
            <person name="Saunders E."/>
            <person name="Brettin T."/>
            <person name="Detter J.C."/>
            <person name="Han C."/>
            <person name="Tapia R."/>
            <person name="Land M."/>
            <person name="Hauser L."/>
            <person name="Markowitz V."/>
            <person name="Cheng J.-F."/>
            <person name="Hugenholtz P."/>
            <person name="Woyke T."/>
            <person name="Wu D."/>
            <person name="Eisen J.A."/>
        </authorList>
    </citation>
    <scope>NUCLEOTIDE SEQUENCE</scope>
    <source>
        <strain>ATCC 43644</strain>
    </source>
</reference>
<dbReference type="InterPro" id="IPR036249">
    <property type="entry name" value="Thioredoxin-like_sf"/>
</dbReference>
<dbReference type="Pfam" id="PF08534">
    <property type="entry name" value="Redoxin"/>
    <property type="match status" value="1"/>
</dbReference>
<dbReference type="EMBL" id="CP002353">
    <property type="protein sequence ID" value="ADV63461.1"/>
    <property type="molecule type" value="Genomic_DNA"/>
</dbReference>
<dbReference type="Gene3D" id="3.40.30.10">
    <property type="entry name" value="Glutaredoxin"/>
    <property type="match status" value="1"/>
</dbReference>
<dbReference type="InterPro" id="IPR013740">
    <property type="entry name" value="Redoxin"/>
</dbReference>
<sequence length="688" mass="74236">MEMVEGNQAKGPMGRTTRKIPAVWLTTAALGSLLVGTTAAWGQPQITPKEMLSIEPGLPGVEFDRITDPAAVAACKVEVYEGVRLPGFETKVSGYALRDGQGRMLRRFLDTDSFRGLDRWSYYKDGFEVYREIDRDGNRTVDECWFLNSNGTRIARLEGGRITGWLRLSPEEVGKVLVQALVANDDRLASGLFATPEDLGGLGIPAEEIERVKTQTAQRKTWFNDLRAKLFQAGWNEKTVWLRFDGAMPRVIPHDAAPGLTGDVILYENAVVFAAGSDGSSDPARMAYLQVPELVKFGDVWKLIDHPQIIDPSQTQIVLASTSGGVRASIYSQAVLGGPTGMGSPDMEPALKALAEFDTANADKLAEMLPRDLATYYVKRVDLLRKVAAAAGPPQSPDRLLYERQVVDSLAAAYQTGGYPAGAQELDTLIAQGGPIASYAAFRKALARYALDSEEPGANLLDIQKRLLADLEAFVAAYPQSAEAPEALLQLANVNEFNADEAKAKSYYQTLAKRFPESGPGRKAQGALKRLELVGQPLTLSGTGLNGEAIDLKADQGRATLVIFWASWADQARRDLAEIGRLLARRAEGSPSTAVAVVSVNFDTEAATAEATLQAEGLNWPTIHDAGGMDGPIAREFGIMSLPTMFLVGTDGKVVSRSIRSAAELERQLERLAAAGGVALDGEANPKR</sequence>
<dbReference type="CDD" id="cd02966">
    <property type="entry name" value="TlpA_like_family"/>
    <property type="match status" value="1"/>
</dbReference>
<dbReference type="PROSITE" id="PS51352">
    <property type="entry name" value="THIOREDOXIN_2"/>
    <property type="match status" value="1"/>
</dbReference>
<dbReference type="InterPro" id="IPR013766">
    <property type="entry name" value="Thioredoxin_domain"/>
</dbReference>
<reference evidence="2 3" key="2">
    <citation type="journal article" date="2011" name="Stand. Genomic Sci.">
        <title>Complete genome sequence of Isosphaera pallida type strain (IS1B).</title>
        <authorList>
            <consortium name="US DOE Joint Genome Institute (JGI-PGF)"/>
            <person name="Goker M."/>
            <person name="Cleland D."/>
            <person name="Saunders E."/>
            <person name="Lapidus A."/>
            <person name="Nolan M."/>
            <person name="Lucas S."/>
            <person name="Hammon N."/>
            <person name="Deshpande S."/>
            <person name="Cheng J.F."/>
            <person name="Tapia R."/>
            <person name="Han C."/>
            <person name="Goodwin L."/>
            <person name="Pitluck S."/>
            <person name="Liolios K."/>
            <person name="Pagani I."/>
            <person name="Ivanova N."/>
            <person name="Mavromatis K."/>
            <person name="Pati A."/>
            <person name="Chen A."/>
            <person name="Palaniappan K."/>
            <person name="Land M."/>
            <person name="Hauser L."/>
            <person name="Chang Y.J."/>
            <person name="Jeffries C.D."/>
            <person name="Detter J.C."/>
            <person name="Beck B."/>
            <person name="Woyke T."/>
            <person name="Bristow J."/>
            <person name="Eisen J.A."/>
            <person name="Markowitz V."/>
            <person name="Hugenholtz P."/>
            <person name="Kyrpides N.C."/>
            <person name="Klenk H.P."/>
        </authorList>
    </citation>
    <scope>NUCLEOTIDE SEQUENCE [LARGE SCALE GENOMIC DNA]</scope>
    <source>
        <strain evidence="3">ATCC 43644 / DSM 9630 / IS1B</strain>
    </source>
</reference>
<dbReference type="STRING" id="575540.Isop_2896"/>
<dbReference type="InParanoid" id="E8R1P3"/>
<organism evidence="2 3">
    <name type="scientific">Isosphaera pallida (strain ATCC 43644 / DSM 9630 / IS1B)</name>
    <dbReference type="NCBI Taxonomy" id="575540"/>
    <lineage>
        <taxon>Bacteria</taxon>
        <taxon>Pseudomonadati</taxon>
        <taxon>Planctomycetota</taxon>
        <taxon>Planctomycetia</taxon>
        <taxon>Isosphaerales</taxon>
        <taxon>Isosphaeraceae</taxon>
        <taxon>Isosphaera</taxon>
    </lineage>
</organism>
<dbReference type="GO" id="GO:0016491">
    <property type="term" value="F:oxidoreductase activity"/>
    <property type="evidence" value="ECO:0007669"/>
    <property type="project" value="InterPro"/>
</dbReference>
<evidence type="ECO:0000313" key="2">
    <source>
        <dbReference type="EMBL" id="ADV63461.1"/>
    </source>
</evidence>
<dbReference type="Proteomes" id="UP000008631">
    <property type="component" value="Chromosome"/>
</dbReference>
<keyword evidence="3" id="KW-1185">Reference proteome</keyword>
<dbReference type="RefSeq" id="WP_013565749.1">
    <property type="nucleotide sequence ID" value="NC_014962.1"/>
</dbReference>
<dbReference type="Gene3D" id="1.25.40.10">
    <property type="entry name" value="Tetratricopeptide repeat domain"/>
    <property type="match status" value="1"/>
</dbReference>
<accession>E8R1P3</accession>
<dbReference type="OrthoDB" id="252709at2"/>
<dbReference type="HOGENOM" id="CLU_430743_0_0_0"/>
<dbReference type="AlphaFoldDB" id="E8R1P3"/>
<dbReference type="PANTHER" id="PTHR42852:SF13">
    <property type="entry name" value="PROTEIN DIPZ"/>
    <property type="match status" value="1"/>
</dbReference>
<dbReference type="InterPro" id="IPR050553">
    <property type="entry name" value="Thioredoxin_ResA/DsbE_sf"/>
</dbReference>
<feature type="domain" description="Thioredoxin" evidence="1">
    <location>
        <begin position="529"/>
        <end position="674"/>
    </location>
</feature>
<dbReference type="eggNOG" id="COG1729">
    <property type="taxonomic scope" value="Bacteria"/>
</dbReference>
<dbReference type="eggNOG" id="COG0526">
    <property type="taxonomic scope" value="Bacteria"/>
</dbReference>
<proteinExistence type="predicted"/>
<dbReference type="InterPro" id="IPR011990">
    <property type="entry name" value="TPR-like_helical_dom_sf"/>
</dbReference>
<dbReference type="KEGG" id="ipa:Isop_2896"/>